<name>A0ABR2YII9_9CHLO</name>
<dbReference type="Proteomes" id="UP001491310">
    <property type="component" value="Unassembled WGS sequence"/>
</dbReference>
<dbReference type="PROSITE" id="PS51352">
    <property type="entry name" value="THIOREDOXIN_2"/>
    <property type="match status" value="1"/>
</dbReference>
<dbReference type="CDD" id="cd02947">
    <property type="entry name" value="TRX_family"/>
    <property type="match status" value="1"/>
</dbReference>
<gene>
    <name evidence="2" type="ORF">WJX75_009195</name>
</gene>
<evidence type="ECO:0000259" key="1">
    <source>
        <dbReference type="PROSITE" id="PS51352"/>
    </source>
</evidence>
<dbReference type="InterPro" id="IPR044193">
    <property type="entry name" value="TRL33"/>
</dbReference>
<protein>
    <recommendedName>
        <fullName evidence="1">Thioredoxin domain-containing protein</fullName>
    </recommendedName>
</protein>
<dbReference type="InterPro" id="IPR036249">
    <property type="entry name" value="Thioredoxin-like_sf"/>
</dbReference>
<proteinExistence type="predicted"/>
<accession>A0ABR2YII9</accession>
<keyword evidence="3" id="KW-1185">Reference proteome</keyword>
<reference evidence="2 3" key="1">
    <citation type="journal article" date="2024" name="Nat. Commun.">
        <title>Phylogenomics reveals the evolutionary origins of lichenization in chlorophyte algae.</title>
        <authorList>
            <person name="Puginier C."/>
            <person name="Libourel C."/>
            <person name="Otte J."/>
            <person name="Skaloud P."/>
            <person name="Haon M."/>
            <person name="Grisel S."/>
            <person name="Petersen M."/>
            <person name="Berrin J.G."/>
            <person name="Delaux P.M."/>
            <person name="Dal Grande F."/>
            <person name="Keller J."/>
        </authorList>
    </citation>
    <scope>NUCLEOTIDE SEQUENCE [LARGE SCALE GENOMIC DNA]</scope>
    <source>
        <strain evidence="2 3">SAG 216-7</strain>
    </source>
</reference>
<dbReference type="EMBL" id="JALJOT010000011">
    <property type="protein sequence ID" value="KAK9905937.1"/>
    <property type="molecule type" value="Genomic_DNA"/>
</dbReference>
<organism evidence="2 3">
    <name type="scientific">Coccomyxa subellipsoidea</name>
    <dbReference type="NCBI Taxonomy" id="248742"/>
    <lineage>
        <taxon>Eukaryota</taxon>
        <taxon>Viridiplantae</taxon>
        <taxon>Chlorophyta</taxon>
        <taxon>core chlorophytes</taxon>
        <taxon>Trebouxiophyceae</taxon>
        <taxon>Trebouxiophyceae incertae sedis</taxon>
        <taxon>Coccomyxaceae</taxon>
        <taxon>Coccomyxa</taxon>
    </lineage>
</organism>
<dbReference type="InterPro" id="IPR013766">
    <property type="entry name" value="Thioredoxin_domain"/>
</dbReference>
<feature type="domain" description="Thioredoxin" evidence="1">
    <location>
        <begin position="31"/>
        <end position="142"/>
    </location>
</feature>
<dbReference type="PANTHER" id="PTHR47571">
    <property type="entry name" value="THIOREDOXIN-LIKE 3-3"/>
    <property type="match status" value="1"/>
</dbReference>
<dbReference type="Gene3D" id="3.40.30.10">
    <property type="entry name" value="Glutaredoxin"/>
    <property type="match status" value="1"/>
</dbReference>
<dbReference type="SUPFAM" id="SSF52833">
    <property type="entry name" value="Thioredoxin-like"/>
    <property type="match status" value="1"/>
</dbReference>
<evidence type="ECO:0000313" key="3">
    <source>
        <dbReference type="Proteomes" id="UP001491310"/>
    </source>
</evidence>
<sequence length="149" mass="16889">MISAKDSPYFPKSTKIVAWPADRSGQQKEDTVTGRIAQNVAAAKTDDELRSLLLKGKDKTVIVNYGASWCLHCHELFPEFYRLAHQHPEHTYVVAQVDSMKDALQGIRYTPTFAVYRKGRKVDQFFGPSPQQLHDRVWLHSDDPDCGTA</sequence>
<comment type="caution">
    <text evidence="2">The sequence shown here is derived from an EMBL/GenBank/DDBJ whole genome shotgun (WGS) entry which is preliminary data.</text>
</comment>
<evidence type="ECO:0000313" key="2">
    <source>
        <dbReference type="EMBL" id="KAK9905937.1"/>
    </source>
</evidence>
<dbReference type="Pfam" id="PF00085">
    <property type="entry name" value="Thioredoxin"/>
    <property type="match status" value="1"/>
</dbReference>
<dbReference type="PANTHER" id="PTHR47571:SF1">
    <property type="entry name" value="THIOREDOXIN-LIKE 3-3"/>
    <property type="match status" value="1"/>
</dbReference>